<keyword evidence="1" id="KW-0472">Membrane</keyword>
<evidence type="ECO:0000259" key="4">
    <source>
        <dbReference type="Pfam" id="PF20990"/>
    </source>
</evidence>
<feature type="domain" description="Predicted membrane protein YciQ-like C-terminal" evidence="4">
    <location>
        <begin position="282"/>
        <end position="572"/>
    </location>
</feature>
<keyword evidence="2" id="KW-0732">Signal</keyword>
<reference evidence="5 6" key="1">
    <citation type="journal article" date="2002" name="Proc. Natl. Acad. Sci. U.S.A.">
        <title>Genome sequence of a serotype M3 strain of group A Streptococcus: phage-encoded toxins, the high-virulence phenotype, and clone emergence.</title>
        <authorList>
            <person name="Beres S.B."/>
            <person name="Sylva G.L."/>
            <person name="Barbian K.D."/>
            <person name="Lei B."/>
            <person name="Hoff J.S."/>
            <person name="Mammarella N.D."/>
            <person name="Liu M.Y."/>
            <person name="Smoot J.C."/>
            <person name="Porcella S.F."/>
            <person name="Parkins L.D."/>
            <person name="Campbell D.S."/>
            <person name="Smith T.M."/>
            <person name="McCormick J.K."/>
            <person name="Leung D.Y."/>
            <person name="Schlievert P.M."/>
            <person name="Musser J.M."/>
        </authorList>
    </citation>
    <scope>NUCLEOTIDE SEQUENCE [LARGE SCALE GENOMIC DNA]</scope>
    <source>
        <strain evidence="6">ATCC BAA-595 / MGAS315</strain>
    </source>
</reference>
<gene>
    <name evidence="5" type="ordered locus">SpyM3_0204</name>
</gene>
<dbReference type="EMBL" id="AE014074">
    <property type="protein sequence ID" value="AAM78811.1"/>
    <property type="molecule type" value="Genomic_DNA"/>
</dbReference>
<name>A0A0H2UT60_STRP3</name>
<feature type="transmembrane region" description="Helical" evidence="1">
    <location>
        <begin position="241"/>
        <end position="263"/>
    </location>
</feature>
<dbReference type="Pfam" id="PF09972">
    <property type="entry name" value="DUF2207"/>
    <property type="match status" value="1"/>
</dbReference>
<feature type="signal peptide" evidence="2">
    <location>
        <begin position="1"/>
        <end position="21"/>
    </location>
</feature>
<evidence type="ECO:0008006" key="7">
    <source>
        <dbReference type="Google" id="ProtNLM"/>
    </source>
</evidence>
<organism evidence="5 6">
    <name type="scientific">Streptococcus pyogenes serotype M3 (strain ATCC BAA-595 / MGAS315)</name>
    <dbReference type="NCBI Taxonomy" id="198466"/>
    <lineage>
        <taxon>Bacteria</taxon>
        <taxon>Bacillati</taxon>
        <taxon>Bacillota</taxon>
        <taxon>Bacilli</taxon>
        <taxon>Lactobacillales</taxon>
        <taxon>Streptococcaceae</taxon>
        <taxon>Streptococcus</taxon>
    </lineage>
</organism>
<feature type="transmembrane region" description="Helical" evidence="1">
    <location>
        <begin position="464"/>
        <end position="481"/>
    </location>
</feature>
<keyword evidence="1" id="KW-1133">Transmembrane helix</keyword>
<evidence type="ECO:0000256" key="2">
    <source>
        <dbReference type="SAM" id="SignalP"/>
    </source>
</evidence>
<evidence type="ECO:0000313" key="5">
    <source>
        <dbReference type="EMBL" id="AAM78811.1"/>
    </source>
</evidence>
<evidence type="ECO:0000259" key="3">
    <source>
        <dbReference type="Pfam" id="PF09972"/>
    </source>
</evidence>
<feature type="chain" id="PRO_5002599434" description="DUF2207 domain-containing protein" evidence="2">
    <location>
        <begin position="22"/>
        <end position="641"/>
    </location>
</feature>
<keyword evidence="1" id="KW-0812">Transmembrane</keyword>
<dbReference type="InterPro" id="IPR018702">
    <property type="entry name" value="DUF2207"/>
</dbReference>
<proteinExistence type="predicted"/>
<dbReference type="AlphaFoldDB" id="A0A0H2UT60"/>
<dbReference type="InterPro" id="IPR048389">
    <property type="entry name" value="YciQ-like_C"/>
</dbReference>
<evidence type="ECO:0000256" key="1">
    <source>
        <dbReference type="SAM" id="Phobius"/>
    </source>
</evidence>
<protein>
    <recommendedName>
        <fullName evidence="7">DUF2207 domain-containing protein</fullName>
    </recommendedName>
</protein>
<feature type="transmembrane region" description="Helical" evidence="1">
    <location>
        <begin position="487"/>
        <end position="506"/>
    </location>
</feature>
<dbReference type="KEGG" id="spg:SpyM3_0204"/>
<accession>A0A0H2UT60</accession>
<evidence type="ECO:0000313" key="6">
    <source>
        <dbReference type="Proteomes" id="UP000000564"/>
    </source>
</evidence>
<dbReference type="RefSeq" id="WP_011054180.1">
    <property type="nucleotide sequence ID" value="NC_004070.1"/>
</dbReference>
<dbReference type="HOGENOM" id="CLU_026556_2_0_9"/>
<dbReference type="Pfam" id="PF20990">
    <property type="entry name" value="DUF2207_C"/>
    <property type="match status" value="1"/>
</dbReference>
<sequence length="641" mass="71657">MKKILMTLVLCFSLLGIRIKAADVDYSITNYEGQLLLSKENTARFEQKVTYQFDTSYNGQYISLGRTGHLPAGFAIDQKPKVEVYQNGQQVPVSQEFSDLGDGYRLKLYNAGQAGDKVDVKVIWQLHHLLTAYQDVAELNWTPISDWDKTLEKVSLTVTTPTDIQDSNLWAHRGYYQKKPQVLKEGNSRYQINAKNVSGQLELHAYWDKKALLGKEPVDVSTSKKNKIVALETKISRRRTLLQLLFGKVIPLVEVGFLLSQLIQFTRLKKQFNRYHLANHTDHSYEVPEDLSPLVLTQAIYGQSFAYLSPTASESQKLLIPKGVTFEALVQATLLDLIDQKVLLLTKEEGKAYLEISQLDRVTDEEAVFLDMAFGNKVTLPVDQLFSQYHYDADTIKQLKKTYKGKKLEQEIRQSSEQVIKAMKKASAAITNNVLETIKKLNLPDTYRQMTPAEKRKSNSVQGLGCLLLILNSGLLIYLAIKESGLALIYLALMVLTMCLGFYISLKLDQYKKLGIETPEGGVRLHQWQSFKNMIRDIDKFEDVAIEGLVVWNRVLVYATLFGYAKKVERYLKVHRIALPEVYQAVRPGELSMVMYATTPTFVSSLSSATTSSNFSVSSGGGISGGGGFSGGGGGGGGGAF</sequence>
<dbReference type="Proteomes" id="UP000000564">
    <property type="component" value="Chromosome"/>
</dbReference>
<feature type="domain" description="DUF2207" evidence="3">
    <location>
        <begin position="27"/>
        <end position="207"/>
    </location>
</feature>